<dbReference type="KEGG" id="ehx:EMIHUDRAFT_231121"/>
<dbReference type="AlphaFoldDB" id="A0A0D3K817"/>
<dbReference type="HOGENOM" id="CLU_3018302_0_0_1"/>
<accession>A0A0D3K817</accession>
<dbReference type="InterPro" id="IPR002048">
    <property type="entry name" value="EF_hand_dom"/>
</dbReference>
<evidence type="ECO:0000256" key="2">
    <source>
        <dbReference type="SAM" id="MobiDB-lite"/>
    </source>
</evidence>
<dbReference type="Pfam" id="PF00036">
    <property type="entry name" value="EF-hand_1"/>
    <property type="match status" value="1"/>
</dbReference>
<dbReference type="SUPFAM" id="SSF47473">
    <property type="entry name" value="EF-hand"/>
    <property type="match status" value="1"/>
</dbReference>
<feature type="domain" description="EF-hand" evidence="3">
    <location>
        <begin position="17"/>
        <end position="52"/>
    </location>
</feature>
<dbReference type="RefSeq" id="XP_005784331.1">
    <property type="nucleotide sequence ID" value="XM_005784274.1"/>
</dbReference>
<dbReference type="Proteomes" id="UP000013827">
    <property type="component" value="Unassembled WGS sequence"/>
</dbReference>
<reference evidence="4" key="2">
    <citation type="submission" date="2024-10" db="UniProtKB">
        <authorList>
            <consortium name="EnsemblProtists"/>
        </authorList>
    </citation>
    <scope>IDENTIFICATION</scope>
</reference>
<evidence type="ECO:0000259" key="3">
    <source>
        <dbReference type="PROSITE" id="PS50222"/>
    </source>
</evidence>
<proteinExistence type="predicted"/>
<dbReference type="Gene3D" id="1.10.238.10">
    <property type="entry name" value="EF-hand"/>
    <property type="match status" value="1"/>
</dbReference>
<dbReference type="SMART" id="SM00054">
    <property type="entry name" value="EFh"/>
    <property type="match status" value="1"/>
</dbReference>
<dbReference type="PROSITE" id="PS50222">
    <property type="entry name" value="EF_HAND_2"/>
    <property type="match status" value="1"/>
</dbReference>
<name>A0A0D3K817_EMIH1</name>
<dbReference type="InterPro" id="IPR011992">
    <property type="entry name" value="EF-hand-dom_pair"/>
</dbReference>
<dbReference type="InterPro" id="IPR018247">
    <property type="entry name" value="EF_Hand_1_Ca_BS"/>
</dbReference>
<dbReference type="EnsemblProtists" id="EOD31902">
    <property type="protein sequence ID" value="EOD31902"/>
    <property type="gene ID" value="EMIHUDRAFT_231121"/>
</dbReference>
<dbReference type="GeneID" id="17277180"/>
<evidence type="ECO:0000256" key="1">
    <source>
        <dbReference type="ARBA" id="ARBA00022837"/>
    </source>
</evidence>
<feature type="region of interest" description="Disordered" evidence="2">
    <location>
        <begin position="1"/>
        <end position="39"/>
    </location>
</feature>
<evidence type="ECO:0000313" key="4">
    <source>
        <dbReference type="EnsemblProtists" id="EOD31902"/>
    </source>
</evidence>
<protein>
    <recommendedName>
        <fullName evidence="3">EF-hand domain-containing protein</fullName>
    </recommendedName>
</protein>
<keyword evidence="5" id="KW-1185">Reference proteome</keyword>
<dbReference type="PaxDb" id="2903-EOD31902"/>
<evidence type="ECO:0000313" key="5">
    <source>
        <dbReference type="Proteomes" id="UP000013827"/>
    </source>
</evidence>
<sequence length="56" mass="5899">MPPSPGGVNYSSVSGSDQDDDTTEIMSRMDTDGSGSVDKPEFVKLLTSILEEYAAA</sequence>
<dbReference type="GO" id="GO:0005509">
    <property type="term" value="F:calcium ion binding"/>
    <property type="evidence" value="ECO:0007669"/>
    <property type="project" value="InterPro"/>
</dbReference>
<dbReference type="PROSITE" id="PS00018">
    <property type="entry name" value="EF_HAND_1"/>
    <property type="match status" value="1"/>
</dbReference>
<organism evidence="4 5">
    <name type="scientific">Emiliania huxleyi (strain CCMP1516)</name>
    <dbReference type="NCBI Taxonomy" id="280463"/>
    <lineage>
        <taxon>Eukaryota</taxon>
        <taxon>Haptista</taxon>
        <taxon>Haptophyta</taxon>
        <taxon>Prymnesiophyceae</taxon>
        <taxon>Isochrysidales</taxon>
        <taxon>Noelaerhabdaceae</taxon>
        <taxon>Emiliania</taxon>
    </lineage>
</organism>
<keyword evidence="1" id="KW-0106">Calcium</keyword>
<reference evidence="5" key="1">
    <citation type="journal article" date="2013" name="Nature">
        <title>Pan genome of the phytoplankton Emiliania underpins its global distribution.</title>
        <authorList>
            <person name="Read B.A."/>
            <person name="Kegel J."/>
            <person name="Klute M.J."/>
            <person name="Kuo A."/>
            <person name="Lefebvre S.C."/>
            <person name="Maumus F."/>
            <person name="Mayer C."/>
            <person name="Miller J."/>
            <person name="Monier A."/>
            <person name="Salamov A."/>
            <person name="Young J."/>
            <person name="Aguilar M."/>
            <person name="Claverie J.M."/>
            <person name="Frickenhaus S."/>
            <person name="Gonzalez K."/>
            <person name="Herman E.K."/>
            <person name="Lin Y.C."/>
            <person name="Napier J."/>
            <person name="Ogata H."/>
            <person name="Sarno A.F."/>
            <person name="Shmutz J."/>
            <person name="Schroeder D."/>
            <person name="de Vargas C."/>
            <person name="Verret F."/>
            <person name="von Dassow P."/>
            <person name="Valentin K."/>
            <person name="Van de Peer Y."/>
            <person name="Wheeler G."/>
            <person name="Dacks J.B."/>
            <person name="Delwiche C.F."/>
            <person name="Dyhrman S.T."/>
            <person name="Glockner G."/>
            <person name="John U."/>
            <person name="Richards T."/>
            <person name="Worden A.Z."/>
            <person name="Zhang X."/>
            <person name="Grigoriev I.V."/>
            <person name="Allen A.E."/>
            <person name="Bidle K."/>
            <person name="Borodovsky M."/>
            <person name="Bowler C."/>
            <person name="Brownlee C."/>
            <person name="Cock J.M."/>
            <person name="Elias M."/>
            <person name="Gladyshev V.N."/>
            <person name="Groth M."/>
            <person name="Guda C."/>
            <person name="Hadaegh A."/>
            <person name="Iglesias-Rodriguez M.D."/>
            <person name="Jenkins J."/>
            <person name="Jones B.M."/>
            <person name="Lawson T."/>
            <person name="Leese F."/>
            <person name="Lindquist E."/>
            <person name="Lobanov A."/>
            <person name="Lomsadze A."/>
            <person name="Malik S.B."/>
            <person name="Marsh M.E."/>
            <person name="Mackinder L."/>
            <person name="Mock T."/>
            <person name="Mueller-Roeber B."/>
            <person name="Pagarete A."/>
            <person name="Parker M."/>
            <person name="Probert I."/>
            <person name="Quesneville H."/>
            <person name="Raines C."/>
            <person name="Rensing S.A."/>
            <person name="Riano-Pachon D.M."/>
            <person name="Richier S."/>
            <person name="Rokitta S."/>
            <person name="Shiraiwa Y."/>
            <person name="Soanes D.M."/>
            <person name="van der Giezen M."/>
            <person name="Wahlund T.M."/>
            <person name="Williams B."/>
            <person name="Wilson W."/>
            <person name="Wolfe G."/>
            <person name="Wurch L.L."/>
        </authorList>
    </citation>
    <scope>NUCLEOTIDE SEQUENCE</scope>
</reference>